<accession>W7T6T1</accession>
<organism evidence="1 2">
    <name type="scientific">Nannochloropsis gaditana</name>
    <dbReference type="NCBI Taxonomy" id="72520"/>
    <lineage>
        <taxon>Eukaryota</taxon>
        <taxon>Sar</taxon>
        <taxon>Stramenopiles</taxon>
        <taxon>Ochrophyta</taxon>
        <taxon>Eustigmatophyceae</taxon>
        <taxon>Eustigmatales</taxon>
        <taxon>Monodopsidaceae</taxon>
        <taxon>Nannochloropsis</taxon>
    </lineage>
</organism>
<dbReference type="OrthoDB" id="10486334at2759"/>
<keyword evidence="2" id="KW-1185">Reference proteome</keyword>
<dbReference type="Proteomes" id="UP000019335">
    <property type="component" value="Unassembled WGS sequence"/>
</dbReference>
<comment type="caution">
    <text evidence="1">The sequence shown here is derived from an EMBL/GenBank/DDBJ whole genome shotgun (WGS) entry which is preliminary data.</text>
</comment>
<gene>
    <name evidence="1" type="ORF">Naga_100621g3</name>
</gene>
<sequence length="195" mass="21505">MLTLQRIWHDSLLFLKGVFEYVICDAIHEYHYIFWGLRCLLLRGDTHPSLLYFLSTLCPQNPQLSAAMLHALVTAFLRAICQVFKFYTVQKVLNASISVVEAYPLAGSNNLANNERYEGKGGAKEGEEQDSQADTCQLASDTLSSLGTEDGKKGQGNEGGKVEGLEEEFIFQARSLNDVAHLQASGLVTSRSTAL</sequence>
<dbReference type="EMBL" id="AZIL01002258">
    <property type="protein sequence ID" value="EWM22197.1"/>
    <property type="molecule type" value="Genomic_DNA"/>
</dbReference>
<protein>
    <submittedName>
        <fullName evidence="1">Uncharacterized protein</fullName>
    </submittedName>
</protein>
<evidence type="ECO:0000313" key="1">
    <source>
        <dbReference type="EMBL" id="EWM22197.1"/>
    </source>
</evidence>
<reference evidence="1 2" key="1">
    <citation type="journal article" date="2014" name="Mol. Plant">
        <title>Chromosome Scale Genome Assembly and Transcriptome Profiling of Nannochloropsis gaditana in Nitrogen Depletion.</title>
        <authorList>
            <person name="Corteggiani Carpinelli E."/>
            <person name="Telatin A."/>
            <person name="Vitulo N."/>
            <person name="Forcato C."/>
            <person name="D'Angelo M."/>
            <person name="Schiavon R."/>
            <person name="Vezzi A."/>
            <person name="Giacometti G.M."/>
            <person name="Morosinotto T."/>
            <person name="Valle G."/>
        </authorList>
    </citation>
    <scope>NUCLEOTIDE SEQUENCE [LARGE SCALE GENOMIC DNA]</scope>
    <source>
        <strain evidence="1 2">B-31</strain>
    </source>
</reference>
<proteinExistence type="predicted"/>
<evidence type="ECO:0000313" key="2">
    <source>
        <dbReference type="Proteomes" id="UP000019335"/>
    </source>
</evidence>
<name>W7T6T1_9STRA</name>
<dbReference type="AlphaFoldDB" id="W7T6T1"/>